<evidence type="ECO:0000256" key="8">
    <source>
        <dbReference type="ARBA" id="ARBA00023170"/>
    </source>
</evidence>
<feature type="transmembrane region" description="Helical" evidence="10">
    <location>
        <begin position="184"/>
        <end position="205"/>
    </location>
</feature>
<feature type="transmembrane region" description="Helical" evidence="10">
    <location>
        <begin position="250"/>
        <end position="272"/>
    </location>
</feature>
<dbReference type="PANTHER" id="PTHR21137">
    <property type="entry name" value="ODORANT RECEPTOR"/>
    <property type="match status" value="1"/>
</dbReference>
<keyword evidence="7 10" id="KW-0472">Membrane</keyword>
<evidence type="ECO:0000256" key="7">
    <source>
        <dbReference type="ARBA" id="ARBA00023136"/>
    </source>
</evidence>
<protein>
    <recommendedName>
        <fullName evidence="10">Odorant receptor</fullName>
    </recommendedName>
</protein>
<reference evidence="11 12" key="2">
    <citation type="journal article" date="2010" name="Nucleic Acids Res.">
        <title>BeetleBase in 2010: revisions to provide comprehensive genomic information for Tribolium castaneum.</title>
        <authorList>
            <person name="Kim H.S."/>
            <person name="Murphy T."/>
            <person name="Xia J."/>
            <person name="Caragea D."/>
            <person name="Park Y."/>
            <person name="Beeman R.W."/>
            <person name="Lorenzen M.D."/>
            <person name="Butcher S."/>
            <person name="Manak J.R."/>
            <person name="Brown S.J."/>
        </authorList>
    </citation>
    <scope>GENOME REANNOTATION</scope>
    <source>
        <strain evidence="11 12">Georgia GA2</strain>
    </source>
</reference>
<accession>D6X424</accession>
<proteinExistence type="inferred from homology"/>
<dbReference type="GO" id="GO:0007165">
    <property type="term" value="P:signal transduction"/>
    <property type="evidence" value="ECO:0007669"/>
    <property type="project" value="UniProtKB-KW"/>
</dbReference>
<dbReference type="HOGENOM" id="CLU_062922_0_0_1"/>
<dbReference type="AlphaFoldDB" id="D6X424"/>
<dbReference type="GO" id="GO:0005886">
    <property type="term" value="C:plasma membrane"/>
    <property type="evidence" value="ECO:0000318"/>
    <property type="project" value="GO_Central"/>
</dbReference>
<evidence type="ECO:0000256" key="3">
    <source>
        <dbReference type="ARBA" id="ARBA00022606"/>
    </source>
</evidence>
<sequence length="374" mass="43409">MSNNDETDYFKIPLKFYNWSGVRITSKKIPKIISVYILYPMMIVLYGLMIINIRFNIDSLAKFIEVGISVSTMTIIALRKTLLIKNGSVYEDLLETQKLYWAYNRFGQAFESTQRKRMYFCLLVTKFIIGYSCVSLSYHSIIAPIIMHEMILPQPCWNPGNTTIGRNIIFFVENIFYIEGTSNFVIFDCLYFLLATNLRIQFALLRKELNSIDFKEDSEEKCFARLVKCSQYHKLLLSVHRKINTIYSAFFLLTYVFTITSTCTLMFVVFYMEADAALLGKSIFIVIILNTLLVMTFIPAGELEIEGEKLAMDIYFMNWYETSSLKIRKFILFWLMRAQIPLQMTGGGMLVVNRPLVLQAERVSYSLASFLANL</sequence>
<dbReference type="Proteomes" id="UP000007266">
    <property type="component" value="Linkage group 10"/>
</dbReference>
<keyword evidence="5 10" id="KW-0552">Olfaction</keyword>
<dbReference type="EMBL" id="KQ971379">
    <property type="protein sequence ID" value="EEZ97777.1"/>
    <property type="molecule type" value="Genomic_DNA"/>
</dbReference>
<dbReference type="OMA" id="MHEMILP"/>
<feature type="transmembrane region" description="Helical" evidence="10">
    <location>
        <begin position="33"/>
        <end position="53"/>
    </location>
</feature>
<dbReference type="GO" id="GO:0005549">
    <property type="term" value="F:odorant binding"/>
    <property type="evidence" value="ECO:0007669"/>
    <property type="project" value="InterPro"/>
</dbReference>
<dbReference type="Pfam" id="PF02949">
    <property type="entry name" value="7tm_6"/>
    <property type="match status" value="1"/>
</dbReference>
<evidence type="ECO:0000313" key="12">
    <source>
        <dbReference type="Proteomes" id="UP000007266"/>
    </source>
</evidence>
<evidence type="ECO:0000256" key="4">
    <source>
        <dbReference type="ARBA" id="ARBA00022692"/>
    </source>
</evidence>
<dbReference type="PANTHER" id="PTHR21137:SF35">
    <property type="entry name" value="ODORANT RECEPTOR 19A-RELATED"/>
    <property type="match status" value="1"/>
</dbReference>
<feature type="transmembrane region" description="Helical" evidence="10">
    <location>
        <begin position="119"/>
        <end position="147"/>
    </location>
</feature>
<feature type="transmembrane region" description="Helical" evidence="10">
    <location>
        <begin position="278"/>
        <end position="300"/>
    </location>
</feature>
<dbReference type="InterPro" id="IPR004117">
    <property type="entry name" value="7tm6_olfct_rcpt"/>
</dbReference>
<dbReference type="GO" id="GO:0050911">
    <property type="term" value="P:detection of chemical stimulus involved in sensory perception of smell"/>
    <property type="evidence" value="ECO:0000318"/>
    <property type="project" value="GO_Central"/>
</dbReference>
<dbReference type="GO" id="GO:0004984">
    <property type="term" value="F:olfactory receptor activity"/>
    <property type="evidence" value="ECO:0000318"/>
    <property type="project" value="GO_Central"/>
</dbReference>
<keyword evidence="8 10" id="KW-0675">Receptor</keyword>
<evidence type="ECO:0000313" key="11">
    <source>
        <dbReference type="EMBL" id="EEZ97777.1"/>
    </source>
</evidence>
<comment type="caution">
    <text evidence="10">Lacks conserved residue(s) required for the propagation of feature annotation.</text>
</comment>
<evidence type="ECO:0000256" key="6">
    <source>
        <dbReference type="ARBA" id="ARBA00022989"/>
    </source>
</evidence>
<comment type="similarity">
    <text evidence="10">Belongs to the insect chemoreceptor superfamily. Heteromeric odorant receptor channel (TC 1.A.69) family.</text>
</comment>
<comment type="subcellular location">
    <subcellularLocation>
        <location evidence="1 10">Cell membrane</location>
        <topology evidence="1 10">Multi-pass membrane protein</topology>
    </subcellularLocation>
</comment>
<name>D6X424_TRICA</name>
<keyword evidence="6 10" id="KW-1133">Transmembrane helix</keyword>
<organism evidence="11 12">
    <name type="scientific">Tribolium castaneum</name>
    <name type="common">Red flour beetle</name>
    <dbReference type="NCBI Taxonomy" id="7070"/>
    <lineage>
        <taxon>Eukaryota</taxon>
        <taxon>Metazoa</taxon>
        <taxon>Ecdysozoa</taxon>
        <taxon>Arthropoda</taxon>
        <taxon>Hexapoda</taxon>
        <taxon>Insecta</taxon>
        <taxon>Pterygota</taxon>
        <taxon>Neoptera</taxon>
        <taxon>Endopterygota</taxon>
        <taxon>Coleoptera</taxon>
        <taxon>Polyphaga</taxon>
        <taxon>Cucujiformia</taxon>
        <taxon>Tenebrionidae</taxon>
        <taxon>Tenebrionidae incertae sedis</taxon>
        <taxon>Tribolium</taxon>
    </lineage>
</organism>
<keyword evidence="3 10" id="KW-0716">Sensory transduction</keyword>
<keyword evidence="2" id="KW-1003">Cell membrane</keyword>
<evidence type="ECO:0000256" key="9">
    <source>
        <dbReference type="ARBA" id="ARBA00023224"/>
    </source>
</evidence>
<evidence type="ECO:0000256" key="2">
    <source>
        <dbReference type="ARBA" id="ARBA00022475"/>
    </source>
</evidence>
<gene>
    <name evidence="11" type="primary">AUGUSTUS-3.0.2_30348</name>
    <name evidence="11" type="ORF">TcasGA2_TC030348</name>
</gene>
<evidence type="ECO:0000256" key="5">
    <source>
        <dbReference type="ARBA" id="ARBA00022725"/>
    </source>
</evidence>
<dbReference type="PhylomeDB" id="D6X424"/>
<evidence type="ECO:0000256" key="10">
    <source>
        <dbReference type="RuleBase" id="RU351113"/>
    </source>
</evidence>
<keyword evidence="9 10" id="KW-0807">Transducer</keyword>
<keyword evidence="12" id="KW-1185">Reference proteome</keyword>
<keyword evidence="4 10" id="KW-0812">Transmembrane</keyword>
<evidence type="ECO:0000256" key="1">
    <source>
        <dbReference type="ARBA" id="ARBA00004651"/>
    </source>
</evidence>
<reference evidence="11 12" key="1">
    <citation type="journal article" date="2008" name="Nature">
        <title>The genome of the model beetle and pest Tribolium castaneum.</title>
        <authorList>
            <consortium name="Tribolium Genome Sequencing Consortium"/>
            <person name="Richards S."/>
            <person name="Gibbs R.A."/>
            <person name="Weinstock G.M."/>
            <person name="Brown S.J."/>
            <person name="Denell R."/>
            <person name="Beeman R.W."/>
            <person name="Gibbs R."/>
            <person name="Beeman R.W."/>
            <person name="Brown S.J."/>
            <person name="Bucher G."/>
            <person name="Friedrich M."/>
            <person name="Grimmelikhuijzen C.J."/>
            <person name="Klingler M."/>
            <person name="Lorenzen M."/>
            <person name="Richards S."/>
            <person name="Roth S."/>
            <person name="Schroder R."/>
            <person name="Tautz D."/>
            <person name="Zdobnov E.M."/>
            <person name="Muzny D."/>
            <person name="Gibbs R.A."/>
            <person name="Weinstock G.M."/>
            <person name="Attaway T."/>
            <person name="Bell S."/>
            <person name="Buhay C.J."/>
            <person name="Chandrabose M.N."/>
            <person name="Chavez D."/>
            <person name="Clerk-Blankenburg K.P."/>
            <person name="Cree A."/>
            <person name="Dao M."/>
            <person name="Davis C."/>
            <person name="Chacko J."/>
            <person name="Dinh H."/>
            <person name="Dugan-Rocha S."/>
            <person name="Fowler G."/>
            <person name="Garner T.T."/>
            <person name="Garnes J."/>
            <person name="Gnirke A."/>
            <person name="Hawes A."/>
            <person name="Hernandez J."/>
            <person name="Hines S."/>
            <person name="Holder M."/>
            <person name="Hume J."/>
            <person name="Jhangiani S.N."/>
            <person name="Joshi V."/>
            <person name="Khan Z.M."/>
            <person name="Jackson L."/>
            <person name="Kovar C."/>
            <person name="Kowis A."/>
            <person name="Lee S."/>
            <person name="Lewis L.R."/>
            <person name="Margolis J."/>
            <person name="Morgan M."/>
            <person name="Nazareth L.V."/>
            <person name="Nguyen N."/>
            <person name="Okwuonu G."/>
            <person name="Parker D."/>
            <person name="Richards S."/>
            <person name="Ruiz S.J."/>
            <person name="Santibanez J."/>
            <person name="Savard J."/>
            <person name="Scherer S.E."/>
            <person name="Schneider B."/>
            <person name="Sodergren E."/>
            <person name="Tautz D."/>
            <person name="Vattahil S."/>
            <person name="Villasana D."/>
            <person name="White C.S."/>
            <person name="Wright R."/>
            <person name="Park Y."/>
            <person name="Beeman R.W."/>
            <person name="Lord J."/>
            <person name="Oppert B."/>
            <person name="Lorenzen M."/>
            <person name="Brown S."/>
            <person name="Wang L."/>
            <person name="Savard J."/>
            <person name="Tautz D."/>
            <person name="Richards S."/>
            <person name="Weinstock G."/>
            <person name="Gibbs R.A."/>
            <person name="Liu Y."/>
            <person name="Worley K."/>
            <person name="Weinstock G."/>
            <person name="Elsik C.G."/>
            <person name="Reese J.T."/>
            <person name="Elhaik E."/>
            <person name="Landan G."/>
            <person name="Graur D."/>
            <person name="Arensburger P."/>
            <person name="Atkinson P."/>
            <person name="Beeman R.W."/>
            <person name="Beidler J."/>
            <person name="Brown S.J."/>
            <person name="Demuth J.P."/>
            <person name="Drury D.W."/>
            <person name="Du Y.Z."/>
            <person name="Fujiwara H."/>
            <person name="Lorenzen M."/>
            <person name="Maselli V."/>
            <person name="Osanai M."/>
            <person name="Park Y."/>
            <person name="Robertson H.M."/>
            <person name="Tu Z."/>
            <person name="Wang J.J."/>
            <person name="Wang S."/>
            <person name="Richards S."/>
            <person name="Song H."/>
            <person name="Zhang L."/>
            <person name="Sodergren E."/>
            <person name="Werner D."/>
            <person name="Stanke M."/>
            <person name="Morgenstern B."/>
            <person name="Solovyev V."/>
            <person name="Kosarev P."/>
            <person name="Brown G."/>
            <person name="Chen H.C."/>
            <person name="Ermolaeva O."/>
            <person name="Hlavina W."/>
            <person name="Kapustin Y."/>
            <person name="Kiryutin B."/>
            <person name="Kitts P."/>
            <person name="Maglott D."/>
            <person name="Pruitt K."/>
            <person name="Sapojnikov V."/>
            <person name="Souvorov A."/>
            <person name="Mackey A.J."/>
            <person name="Waterhouse R.M."/>
            <person name="Wyder S."/>
            <person name="Zdobnov E.M."/>
            <person name="Zdobnov E.M."/>
            <person name="Wyder S."/>
            <person name="Kriventseva E.V."/>
            <person name="Kadowaki T."/>
            <person name="Bork P."/>
            <person name="Aranda M."/>
            <person name="Bao R."/>
            <person name="Beermann A."/>
            <person name="Berns N."/>
            <person name="Bolognesi R."/>
            <person name="Bonneton F."/>
            <person name="Bopp D."/>
            <person name="Brown S.J."/>
            <person name="Bucher G."/>
            <person name="Butts T."/>
            <person name="Chaumot A."/>
            <person name="Denell R.E."/>
            <person name="Ferrier D.E."/>
            <person name="Friedrich M."/>
            <person name="Gordon C.M."/>
            <person name="Jindra M."/>
            <person name="Klingler M."/>
            <person name="Lan Q."/>
            <person name="Lattorff H.M."/>
            <person name="Laudet V."/>
            <person name="von Levetsow C."/>
            <person name="Liu Z."/>
            <person name="Lutz R."/>
            <person name="Lynch J.A."/>
            <person name="da Fonseca R.N."/>
            <person name="Posnien N."/>
            <person name="Reuter R."/>
            <person name="Roth S."/>
            <person name="Savard J."/>
            <person name="Schinko J.B."/>
            <person name="Schmitt C."/>
            <person name="Schoppmeier M."/>
            <person name="Schroder R."/>
            <person name="Shippy T.D."/>
            <person name="Simonnet F."/>
            <person name="Marques-Souza H."/>
            <person name="Tautz D."/>
            <person name="Tomoyasu Y."/>
            <person name="Trauner J."/>
            <person name="Van der Zee M."/>
            <person name="Vervoort M."/>
            <person name="Wittkopp N."/>
            <person name="Wimmer E.A."/>
            <person name="Yang X."/>
            <person name="Jones A.K."/>
            <person name="Sattelle D.B."/>
            <person name="Ebert P.R."/>
            <person name="Nelson D."/>
            <person name="Scott J.G."/>
            <person name="Beeman R.W."/>
            <person name="Muthukrishnan S."/>
            <person name="Kramer K.J."/>
            <person name="Arakane Y."/>
            <person name="Beeman R.W."/>
            <person name="Zhu Q."/>
            <person name="Hogenkamp D."/>
            <person name="Dixit R."/>
            <person name="Oppert B."/>
            <person name="Jiang H."/>
            <person name="Zou Z."/>
            <person name="Marshall J."/>
            <person name="Elpidina E."/>
            <person name="Vinokurov K."/>
            <person name="Oppert C."/>
            <person name="Zou Z."/>
            <person name="Evans J."/>
            <person name="Lu Z."/>
            <person name="Zhao P."/>
            <person name="Sumathipala N."/>
            <person name="Altincicek B."/>
            <person name="Vilcinskas A."/>
            <person name="Williams M."/>
            <person name="Hultmark D."/>
            <person name="Hetru C."/>
            <person name="Jiang H."/>
            <person name="Grimmelikhuijzen C.J."/>
            <person name="Hauser F."/>
            <person name="Cazzamali G."/>
            <person name="Williamson M."/>
            <person name="Park Y."/>
            <person name="Li B."/>
            <person name="Tanaka Y."/>
            <person name="Predel R."/>
            <person name="Neupert S."/>
            <person name="Schachtner J."/>
            <person name="Verleyen P."/>
            <person name="Raible F."/>
            <person name="Bork P."/>
            <person name="Friedrich M."/>
            <person name="Walden K.K."/>
            <person name="Robertson H.M."/>
            <person name="Angeli S."/>
            <person name="Foret S."/>
            <person name="Bucher G."/>
            <person name="Schuetz S."/>
            <person name="Maleszka R."/>
            <person name="Wimmer E.A."/>
            <person name="Beeman R.W."/>
            <person name="Lorenzen M."/>
            <person name="Tomoyasu Y."/>
            <person name="Miller S.C."/>
            <person name="Grossmann D."/>
            <person name="Bucher G."/>
        </authorList>
    </citation>
    <scope>NUCLEOTIDE SEQUENCE [LARGE SCALE GENOMIC DNA]</scope>
    <source>
        <strain evidence="11 12">Georgia GA2</strain>
    </source>
</reference>